<sequence length="408" mass="45788">MGAQQLAQAISANNTNLRVLLLGSNCITYEGAQHLAEMLKTNRTLNRLYLFDNNIGDRGIQLLAQALTLHNRTVTHIDLNGNTLESDLTVDFLVDMLKSNQSLKELRVCKCNLSEASKIRLRDTAPILVFRNEVGTQLNCKAAIHNATQSGYTPIVCVAQDTCKDKPIEDPTFMKKLLEISDSKTEQLPGLLPFVPGMSAILTQNIAIELGFINGINGIFRQLVYQSDSISTDVLSQAFPSNTQYVHRPLNALSEIARSKVECNLEELQPKLVPIPLMEQTFRVDITDILPKGQCPFHPHQATSKLFIIFPYDLFLLTIGNNAFDPKKRTDLPKRVLDIVLSNLSVFTTINNYEIYLKTRPASTMLLYNSFELASKTIICKSFPKTMSKCSHDQYRKETTTNNEFSVK</sequence>
<proteinExistence type="predicted"/>
<dbReference type="GO" id="GO:0031267">
    <property type="term" value="F:small GTPase binding"/>
    <property type="evidence" value="ECO:0007669"/>
    <property type="project" value="TreeGrafter"/>
</dbReference>
<evidence type="ECO:0000256" key="3">
    <source>
        <dbReference type="ARBA" id="ARBA00022737"/>
    </source>
</evidence>
<dbReference type="GO" id="GO:0048471">
    <property type="term" value="C:perinuclear region of cytoplasm"/>
    <property type="evidence" value="ECO:0007669"/>
    <property type="project" value="TreeGrafter"/>
</dbReference>
<keyword evidence="3" id="KW-0677">Repeat</keyword>
<dbReference type="Proteomes" id="UP000663869">
    <property type="component" value="Unassembled WGS sequence"/>
</dbReference>
<organism evidence="4 5">
    <name type="scientific">Rotaria socialis</name>
    <dbReference type="NCBI Taxonomy" id="392032"/>
    <lineage>
        <taxon>Eukaryota</taxon>
        <taxon>Metazoa</taxon>
        <taxon>Spiralia</taxon>
        <taxon>Gnathifera</taxon>
        <taxon>Rotifera</taxon>
        <taxon>Eurotatoria</taxon>
        <taxon>Bdelloidea</taxon>
        <taxon>Philodinida</taxon>
        <taxon>Philodinidae</taxon>
        <taxon>Rotaria</taxon>
    </lineage>
</organism>
<reference evidence="4" key="1">
    <citation type="submission" date="2021-02" db="EMBL/GenBank/DDBJ databases">
        <authorList>
            <person name="Nowell W R."/>
        </authorList>
    </citation>
    <scope>NUCLEOTIDE SEQUENCE</scope>
</reference>
<evidence type="ECO:0000313" key="4">
    <source>
        <dbReference type="EMBL" id="CAF3624199.1"/>
    </source>
</evidence>
<dbReference type="PANTHER" id="PTHR24113">
    <property type="entry name" value="RAN GTPASE-ACTIVATING PROTEIN 1"/>
    <property type="match status" value="1"/>
</dbReference>
<dbReference type="SMART" id="SM00368">
    <property type="entry name" value="LRR_RI"/>
    <property type="match status" value="3"/>
</dbReference>
<dbReference type="GO" id="GO:0005829">
    <property type="term" value="C:cytosol"/>
    <property type="evidence" value="ECO:0007669"/>
    <property type="project" value="TreeGrafter"/>
</dbReference>
<evidence type="ECO:0000256" key="2">
    <source>
        <dbReference type="ARBA" id="ARBA00022614"/>
    </source>
</evidence>
<dbReference type="GO" id="GO:0005096">
    <property type="term" value="F:GTPase activator activity"/>
    <property type="evidence" value="ECO:0007669"/>
    <property type="project" value="UniProtKB-KW"/>
</dbReference>
<dbReference type="Pfam" id="PF13516">
    <property type="entry name" value="LRR_6"/>
    <property type="match status" value="3"/>
</dbReference>
<keyword evidence="1" id="KW-0343">GTPase activation</keyword>
<accession>A0A818PFS0</accession>
<dbReference type="InterPro" id="IPR001611">
    <property type="entry name" value="Leu-rich_rpt"/>
</dbReference>
<protein>
    <submittedName>
        <fullName evidence="4">Uncharacterized protein</fullName>
    </submittedName>
</protein>
<evidence type="ECO:0000256" key="1">
    <source>
        <dbReference type="ARBA" id="ARBA00022468"/>
    </source>
</evidence>
<keyword evidence="2" id="KW-0433">Leucine-rich repeat</keyword>
<dbReference type="GO" id="GO:0006913">
    <property type="term" value="P:nucleocytoplasmic transport"/>
    <property type="evidence" value="ECO:0007669"/>
    <property type="project" value="TreeGrafter"/>
</dbReference>
<dbReference type="SUPFAM" id="SSF52047">
    <property type="entry name" value="RNI-like"/>
    <property type="match status" value="1"/>
</dbReference>
<dbReference type="Gene3D" id="3.80.10.10">
    <property type="entry name" value="Ribonuclease Inhibitor"/>
    <property type="match status" value="1"/>
</dbReference>
<dbReference type="AlphaFoldDB" id="A0A818PFS0"/>
<dbReference type="InterPro" id="IPR027038">
    <property type="entry name" value="RanGap"/>
</dbReference>
<gene>
    <name evidence="4" type="ORF">FME351_LOCUS23096</name>
</gene>
<name>A0A818PFS0_9BILA</name>
<dbReference type="EMBL" id="CAJNYU010003035">
    <property type="protein sequence ID" value="CAF3624199.1"/>
    <property type="molecule type" value="Genomic_DNA"/>
</dbReference>
<dbReference type="GO" id="GO:0005634">
    <property type="term" value="C:nucleus"/>
    <property type="evidence" value="ECO:0007669"/>
    <property type="project" value="TreeGrafter"/>
</dbReference>
<comment type="caution">
    <text evidence="4">The sequence shown here is derived from an EMBL/GenBank/DDBJ whole genome shotgun (WGS) entry which is preliminary data.</text>
</comment>
<evidence type="ECO:0000313" key="5">
    <source>
        <dbReference type="Proteomes" id="UP000663869"/>
    </source>
</evidence>
<dbReference type="InterPro" id="IPR032675">
    <property type="entry name" value="LRR_dom_sf"/>
</dbReference>
<dbReference type="PANTHER" id="PTHR24113:SF12">
    <property type="entry name" value="RAN GTPASE-ACTIVATING PROTEIN 1"/>
    <property type="match status" value="1"/>
</dbReference>